<dbReference type="RefSeq" id="WP_106748815.1">
    <property type="nucleotide sequence ID" value="NZ_CP027668.1"/>
</dbReference>
<protein>
    <recommendedName>
        <fullName evidence="4">Flagellar biosynthesis protein FlaG</fullName>
    </recommendedName>
</protein>
<name>A0A2S0NBD9_9HYPH</name>
<dbReference type="KEGG" id="phr:C6569_10590"/>
<dbReference type="OrthoDB" id="8481134at2"/>
<dbReference type="InterPro" id="IPR035924">
    <property type="entry name" value="FlaG-like_sf"/>
</dbReference>
<organism evidence="2 3">
    <name type="scientific">Phreatobacter cathodiphilus</name>
    <dbReference type="NCBI Taxonomy" id="1868589"/>
    <lineage>
        <taxon>Bacteria</taxon>
        <taxon>Pseudomonadati</taxon>
        <taxon>Pseudomonadota</taxon>
        <taxon>Alphaproteobacteria</taxon>
        <taxon>Hyphomicrobiales</taxon>
        <taxon>Phreatobacteraceae</taxon>
        <taxon>Phreatobacter</taxon>
    </lineage>
</organism>
<sequence>MDIPSSRPAVGTISTGRPDTVQYREAVRTELPRAQRVTQPPSNAAGTSVDDRRPGDFAARDERILADRRARVERIADTIRESLQRRIEKDDAAGLLVYRTVDKETGEVVRQFPEEMVLKLRAYAREMARKEESEAADTQRVERVA</sequence>
<accession>A0A2S0NBD9</accession>
<reference evidence="2 3" key="1">
    <citation type="submission" date="2018-03" db="EMBL/GenBank/DDBJ databases">
        <title>Genome sequencing of Phreatobacter sp.</title>
        <authorList>
            <person name="Kim S.-J."/>
            <person name="Heo J."/>
            <person name="Kwon S.-W."/>
        </authorList>
    </citation>
    <scope>NUCLEOTIDE SEQUENCE [LARGE SCALE GENOMIC DNA]</scope>
    <source>
        <strain evidence="2 3">S-12</strain>
    </source>
</reference>
<feature type="compositionally biased region" description="Polar residues" evidence="1">
    <location>
        <begin position="36"/>
        <end position="46"/>
    </location>
</feature>
<evidence type="ECO:0000256" key="1">
    <source>
        <dbReference type="SAM" id="MobiDB-lite"/>
    </source>
</evidence>
<dbReference type="Pfam" id="PF03646">
    <property type="entry name" value="FlaG"/>
    <property type="match status" value="1"/>
</dbReference>
<dbReference type="EMBL" id="CP027668">
    <property type="protein sequence ID" value="AVO45474.1"/>
    <property type="molecule type" value="Genomic_DNA"/>
</dbReference>
<evidence type="ECO:0000313" key="2">
    <source>
        <dbReference type="EMBL" id="AVO45474.1"/>
    </source>
</evidence>
<evidence type="ECO:0008006" key="4">
    <source>
        <dbReference type="Google" id="ProtNLM"/>
    </source>
</evidence>
<feature type="compositionally biased region" description="Basic and acidic residues" evidence="1">
    <location>
        <begin position="49"/>
        <end position="58"/>
    </location>
</feature>
<dbReference type="AlphaFoldDB" id="A0A2S0NBD9"/>
<feature type="region of interest" description="Disordered" evidence="1">
    <location>
        <begin position="1"/>
        <end position="58"/>
    </location>
</feature>
<keyword evidence="3" id="KW-1185">Reference proteome</keyword>
<dbReference type="SUPFAM" id="SSF160214">
    <property type="entry name" value="FlaG-like"/>
    <property type="match status" value="1"/>
</dbReference>
<dbReference type="Proteomes" id="UP000237889">
    <property type="component" value="Chromosome"/>
</dbReference>
<dbReference type="InterPro" id="IPR005186">
    <property type="entry name" value="FlaG"/>
</dbReference>
<proteinExistence type="predicted"/>
<dbReference type="Gene3D" id="3.30.160.170">
    <property type="entry name" value="FlaG-like"/>
    <property type="match status" value="1"/>
</dbReference>
<evidence type="ECO:0000313" key="3">
    <source>
        <dbReference type="Proteomes" id="UP000237889"/>
    </source>
</evidence>
<gene>
    <name evidence="2" type="ORF">C6569_10590</name>
</gene>